<organism evidence="1 2">
    <name type="scientific">Bacillus clarus</name>
    <dbReference type="NCBI Taxonomy" id="2338372"/>
    <lineage>
        <taxon>Bacteria</taxon>
        <taxon>Bacillati</taxon>
        <taxon>Bacillota</taxon>
        <taxon>Bacilli</taxon>
        <taxon>Bacillales</taxon>
        <taxon>Bacillaceae</taxon>
        <taxon>Bacillus</taxon>
        <taxon>Bacillus cereus group</taxon>
    </lineage>
</organism>
<dbReference type="EMBL" id="JMQC01000008">
    <property type="protein sequence ID" value="KFN04128.1"/>
    <property type="molecule type" value="Genomic_DNA"/>
</dbReference>
<dbReference type="AlphaFoldDB" id="A0A090Z1B0"/>
<dbReference type="Proteomes" id="UP000029389">
    <property type="component" value="Unassembled WGS sequence"/>
</dbReference>
<evidence type="ECO:0000313" key="2">
    <source>
        <dbReference type="Proteomes" id="UP000029389"/>
    </source>
</evidence>
<dbReference type="PATRIC" id="fig|1405.8.peg.4956"/>
<protein>
    <submittedName>
        <fullName evidence="1">Uncharacterized protein</fullName>
    </submittedName>
</protein>
<name>A0A090Z1B0_9BACI</name>
<proteinExistence type="predicted"/>
<reference evidence="1 2" key="1">
    <citation type="submission" date="2014-04" db="EMBL/GenBank/DDBJ databases">
        <authorList>
            <person name="Bishop-Lilly K.A."/>
            <person name="Broomall S.M."/>
            <person name="Chain P.S."/>
            <person name="Chertkov O."/>
            <person name="Coyne S.R."/>
            <person name="Daligault H.E."/>
            <person name="Davenport K.W."/>
            <person name="Erkkila T."/>
            <person name="Frey K.G."/>
            <person name="Gibbons H.S."/>
            <person name="Gu W."/>
            <person name="Jaissle J."/>
            <person name="Johnson S.L."/>
            <person name="Koroleva G.I."/>
            <person name="Ladner J.T."/>
            <person name="Lo C.-C."/>
            <person name="Minogue T.D."/>
            <person name="Munk C."/>
            <person name="Palacios G.F."/>
            <person name="Redden C.L."/>
            <person name="Rosenzweig C.N."/>
            <person name="Scholz M.B."/>
            <person name="Teshima H."/>
            <person name="Xu Y."/>
        </authorList>
    </citation>
    <scope>NUCLEOTIDE SEQUENCE [LARGE SCALE GENOMIC DNA]</scope>
    <source>
        <strain evidence="1 2">BHP</strain>
    </source>
</reference>
<sequence length="54" mass="6339">MNEKMNIQFPFESKEWDFIEDLNSILNNIVHCNGRVYASELQFKLTPGIHGLRT</sequence>
<accession>A0A090Z1B0</accession>
<evidence type="ECO:0000313" key="1">
    <source>
        <dbReference type="EMBL" id="KFN04128.1"/>
    </source>
</evidence>
<comment type="caution">
    <text evidence="1">The sequence shown here is derived from an EMBL/GenBank/DDBJ whole genome shotgun (WGS) entry which is preliminary data.</text>
</comment>
<gene>
    <name evidence="1" type="ORF">DJ93_4814</name>
</gene>